<keyword evidence="1" id="KW-0472">Membrane</keyword>
<organism evidence="2 3">
    <name type="scientific">Streptomyces hyaluromycini</name>
    <dbReference type="NCBI Taxonomy" id="1377993"/>
    <lineage>
        <taxon>Bacteria</taxon>
        <taxon>Bacillati</taxon>
        <taxon>Actinomycetota</taxon>
        <taxon>Actinomycetes</taxon>
        <taxon>Kitasatosporales</taxon>
        <taxon>Streptomycetaceae</taxon>
        <taxon>Streptomyces</taxon>
    </lineage>
</organism>
<dbReference type="RefSeq" id="WP_350782750.1">
    <property type="nucleotide sequence ID" value="NZ_JBEPEK010000133.1"/>
</dbReference>
<keyword evidence="1" id="KW-1133">Transmembrane helix</keyword>
<dbReference type="EMBL" id="JBEPEK010000133">
    <property type="protein sequence ID" value="MER7181715.1"/>
    <property type="molecule type" value="Genomic_DNA"/>
</dbReference>
<keyword evidence="1" id="KW-0812">Transmembrane</keyword>
<name>A0ABV1WY83_9ACTN</name>
<proteinExistence type="predicted"/>
<keyword evidence="3" id="KW-1185">Reference proteome</keyword>
<feature type="transmembrane region" description="Helical" evidence="1">
    <location>
        <begin position="7"/>
        <end position="27"/>
    </location>
</feature>
<sequence>MRYQQGNLFLVAESLLTVAYSTVLAGGNENLPAARAMAAFGVAITLIWLYTGHRHLTYSRALRHRAAARFRDYAETLIACRPRGWSSLPLIAYALPSLAAVMWTVLLLVG</sequence>
<feature type="transmembrane region" description="Helical" evidence="1">
    <location>
        <begin position="33"/>
        <end position="51"/>
    </location>
</feature>
<gene>
    <name evidence="2" type="ORF">ABT404_19905</name>
</gene>
<evidence type="ECO:0000313" key="2">
    <source>
        <dbReference type="EMBL" id="MER7181715.1"/>
    </source>
</evidence>
<comment type="caution">
    <text evidence="2">The sequence shown here is derived from an EMBL/GenBank/DDBJ whole genome shotgun (WGS) entry which is preliminary data.</text>
</comment>
<protein>
    <submittedName>
        <fullName evidence="2">Uncharacterized protein</fullName>
    </submittedName>
</protein>
<evidence type="ECO:0000256" key="1">
    <source>
        <dbReference type="SAM" id="Phobius"/>
    </source>
</evidence>
<accession>A0ABV1WY83</accession>
<evidence type="ECO:0000313" key="3">
    <source>
        <dbReference type="Proteomes" id="UP001474181"/>
    </source>
</evidence>
<reference evidence="2 3" key="1">
    <citation type="submission" date="2024-06" db="EMBL/GenBank/DDBJ databases">
        <title>The Natural Products Discovery Center: Release of the First 8490 Sequenced Strains for Exploring Actinobacteria Biosynthetic Diversity.</title>
        <authorList>
            <person name="Kalkreuter E."/>
            <person name="Kautsar S.A."/>
            <person name="Yang D."/>
            <person name="Bader C.D."/>
            <person name="Teijaro C.N."/>
            <person name="Fluegel L."/>
            <person name="Davis C.M."/>
            <person name="Simpson J.R."/>
            <person name="Lauterbach L."/>
            <person name="Steele A.D."/>
            <person name="Gui C."/>
            <person name="Meng S."/>
            <person name="Li G."/>
            <person name="Viehrig K."/>
            <person name="Ye F."/>
            <person name="Su P."/>
            <person name="Kiefer A.F."/>
            <person name="Nichols A."/>
            <person name="Cepeda A.J."/>
            <person name="Yan W."/>
            <person name="Fan B."/>
            <person name="Jiang Y."/>
            <person name="Adhikari A."/>
            <person name="Zheng C.-J."/>
            <person name="Schuster L."/>
            <person name="Cowan T.M."/>
            <person name="Smanski M.J."/>
            <person name="Chevrette M.G."/>
            <person name="De Carvalho L.P.S."/>
            <person name="Shen B."/>
        </authorList>
    </citation>
    <scope>NUCLEOTIDE SEQUENCE [LARGE SCALE GENOMIC DNA]</scope>
    <source>
        <strain evidence="2 3">NPDC000234</strain>
    </source>
</reference>
<feature type="transmembrane region" description="Helical" evidence="1">
    <location>
        <begin position="90"/>
        <end position="109"/>
    </location>
</feature>
<dbReference type="Proteomes" id="UP001474181">
    <property type="component" value="Unassembled WGS sequence"/>
</dbReference>